<name>A0ABU3ST84_9ALTE</name>
<gene>
    <name evidence="2" type="ORF">RS130_04000</name>
</gene>
<evidence type="ECO:0000259" key="1">
    <source>
        <dbReference type="SMART" id="SM00986"/>
    </source>
</evidence>
<evidence type="ECO:0000313" key="2">
    <source>
        <dbReference type="EMBL" id="MDU0353205.1"/>
    </source>
</evidence>
<dbReference type="InterPro" id="IPR036895">
    <property type="entry name" value="Uracil-DNA_glycosylase-like_sf"/>
</dbReference>
<dbReference type="Gene3D" id="3.40.470.10">
    <property type="entry name" value="Uracil-DNA glycosylase-like domain"/>
    <property type="match status" value="1"/>
</dbReference>
<dbReference type="SMART" id="SM00986">
    <property type="entry name" value="UDG"/>
    <property type="match status" value="1"/>
</dbReference>
<sequence>MEILDKIKRCTECIQHLPFAPRPIIQYSSSANVLIIGQAPGIKAHDSAKPWNDASGHRLRSWLQIDEQHFYNPQLLSIVPMGFCYPGKSKSGDLPPRPECAPKWHAELLRGAESKLILLIGKHAQDYYLADNKSLTDRLLNWRDYQPKYLLLPHPSPRNNIWLKKQPWFELEVLPQMQKILREYLT</sequence>
<comment type="caution">
    <text evidence="2">The sequence shown here is derived from an EMBL/GenBank/DDBJ whole genome shotgun (WGS) entry which is preliminary data.</text>
</comment>
<dbReference type="PANTHER" id="PTHR42160:SF1">
    <property type="entry name" value="URACIL-DNA GLYCOSYLASE SUPERFAMILY PROTEIN"/>
    <property type="match status" value="1"/>
</dbReference>
<dbReference type="EMBL" id="JAWDIO010000002">
    <property type="protein sequence ID" value="MDU0353205.1"/>
    <property type="molecule type" value="Genomic_DNA"/>
</dbReference>
<dbReference type="SUPFAM" id="SSF52141">
    <property type="entry name" value="Uracil-DNA glycosylase-like"/>
    <property type="match status" value="1"/>
</dbReference>
<dbReference type="CDD" id="cd10033">
    <property type="entry name" value="UDG_like"/>
    <property type="match status" value="1"/>
</dbReference>
<evidence type="ECO:0000313" key="3">
    <source>
        <dbReference type="Proteomes" id="UP001247805"/>
    </source>
</evidence>
<dbReference type="RefSeq" id="WP_316024895.1">
    <property type="nucleotide sequence ID" value="NZ_JAWDIO010000002.1"/>
</dbReference>
<dbReference type="Pfam" id="PF03167">
    <property type="entry name" value="UDG"/>
    <property type="match status" value="1"/>
</dbReference>
<dbReference type="Proteomes" id="UP001247805">
    <property type="component" value="Unassembled WGS sequence"/>
</dbReference>
<protein>
    <submittedName>
        <fullName evidence="2">Uracil-DNA glycosylase family protein</fullName>
    </submittedName>
</protein>
<organism evidence="2 3">
    <name type="scientific">Paraglaciecola aquimarina</name>
    <dbReference type="NCBI Taxonomy" id="1235557"/>
    <lineage>
        <taxon>Bacteria</taxon>
        <taxon>Pseudomonadati</taxon>
        <taxon>Pseudomonadota</taxon>
        <taxon>Gammaproteobacteria</taxon>
        <taxon>Alteromonadales</taxon>
        <taxon>Alteromonadaceae</taxon>
        <taxon>Paraglaciecola</taxon>
    </lineage>
</organism>
<proteinExistence type="predicted"/>
<dbReference type="SMART" id="SM00987">
    <property type="entry name" value="UreE_C"/>
    <property type="match status" value="1"/>
</dbReference>
<dbReference type="InterPro" id="IPR005122">
    <property type="entry name" value="Uracil-DNA_glycosylase-like"/>
</dbReference>
<dbReference type="PANTHER" id="PTHR42160">
    <property type="entry name" value="URACIL-DNA GLYCOSYLASE SUPERFAMILY PROTEIN"/>
    <property type="match status" value="1"/>
</dbReference>
<feature type="domain" description="Uracil-DNA glycosylase-like" evidence="1">
    <location>
        <begin position="23"/>
        <end position="178"/>
    </location>
</feature>
<dbReference type="InterPro" id="IPR047124">
    <property type="entry name" value="HI_0220.2"/>
</dbReference>
<reference evidence="2 3" key="1">
    <citation type="submission" date="2023-10" db="EMBL/GenBank/DDBJ databases">
        <title>Glaciecola aquimarina strain GGW-M5 nov., isolated from a coastal seawater.</title>
        <authorList>
            <person name="Bayburt H."/>
            <person name="Kim J.M."/>
            <person name="Choi B.J."/>
            <person name="Jeon C.O."/>
        </authorList>
    </citation>
    <scope>NUCLEOTIDE SEQUENCE [LARGE SCALE GENOMIC DNA]</scope>
    <source>
        <strain evidence="2 3">KCTC 32108</strain>
    </source>
</reference>
<keyword evidence="3" id="KW-1185">Reference proteome</keyword>
<accession>A0ABU3ST84</accession>